<organism evidence="2 3">
    <name type="scientific">Dermatophagoides farinae</name>
    <name type="common">American house dust mite</name>
    <dbReference type="NCBI Taxonomy" id="6954"/>
    <lineage>
        <taxon>Eukaryota</taxon>
        <taxon>Metazoa</taxon>
        <taxon>Ecdysozoa</taxon>
        <taxon>Arthropoda</taxon>
        <taxon>Chelicerata</taxon>
        <taxon>Arachnida</taxon>
        <taxon>Acari</taxon>
        <taxon>Acariformes</taxon>
        <taxon>Sarcoptiformes</taxon>
        <taxon>Astigmata</taxon>
        <taxon>Psoroptidia</taxon>
        <taxon>Analgoidea</taxon>
        <taxon>Pyroglyphidae</taxon>
        <taxon>Dermatophagoidinae</taxon>
        <taxon>Dermatophagoides</taxon>
    </lineage>
</organism>
<proteinExistence type="predicted"/>
<reference evidence="2" key="1">
    <citation type="submission" date="2013-05" db="EMBL/GenBank/DDBJ databases">
        <authorList>
            <person name="Yim A.K.Y."/>
            <person name="Chan T.F."/>
            <person name="Ji K.M."/>
            <person name="Liu X.Y."/>
            <person name="Zhou J.W."/>
            <person name="Li R.Q."/>
            <person name="Yang K.Y."/>
            <person name="Li J."/>
            <person name="Li M."/>
            <person name="Law P.T.W."/>
            <person name="Wu Y.L."/>
            <person name="Cai Z.L."/>
            <person name="Qin H."/>
            <person name="Bao Y."/>
            <person name="Leung R.K.K."/>
            <person name="Ng P.K.S."/>
            <person name="Zou J."/>
            <person name="Zhong X.J."/>
            <person name="Ran P.X."/>
            <person name="Zhong N.S."/>
            <person name="Liu Z.G."/>
            <person name="Tsui S.K.W."/>
        </authorList>
    </citation>
    <scope>NUCLEOTIDE SEQUENCE</scope>
    <source>
        <strain evidence="2">Derf</strain>
        <tissue evidence="2">Whole organism</tissue>
    </source>
</reference>
<name>A0A922I5Q9_DERFA</name>
<comment type="caution">
    <text evidence="2">The sequence shown here is derived from an EMBL/GenBank/DDBJ whole genome shotgun (WGS) entry which is preliminary data.</text>
</comment>
<keyword evidence="1" id="KW-0732">Signal</keyword>
<evidence type="ECO:0000313" key="2">
    <source>
        <dbReference type="EMBL" id="KAH9520574.1"/>
    </source>
</evidence>
<dbReference type="EMBL" id="ASGP02000002">
    <property type="protein sequence ID" value="KAH9520574.1"/>
    <property type="molecule type" value="Genomic_DNA"/>
</dbReference>
<accession>A0A922I5Q9</accession>
<protein>
    <submittedName>
        <fullName evidence="2">Uncharacterized protein</fullName>
    </submittedName>
</protein>
<evidence type="ECO:0000256" key="1">
    <source>
        <dbReference type="SAM" id="SignalP"/>
    </source>
</evidence>
<sequence length="180" mass="18940">MSSIRISFILFGSLMLISIVHASSPFGGFGSSLFMPMYSRRLNLHSGFYGSRYGSPHGFGMVGGSRNGQGFVGNPGIGIRQSSETLANVYPQMSYSPSLSSYGITPSSSSLLMMPSSYSSSPLSSLYGGGHSSFGGSFLSSPIIAGGIFVITSGDFCGYNADDCDDPYTTVADHNQIQEI</sequence>
<evidence type="ECO:0000313" key="3">
    <source>
        <dbReference type="Proteomes" id="UP000790347"/>
    </source>
</evidence>
<keyword evidence="3" id="KW-1185">Reference proteome</keyword>
<gene>
    <name evidence="2" type="ORF">DERF_004275</name>
</gene>
<feature type="signal peptide" evidence="1">
    <location>
        <begin position="1"/>
        <end position="22"/>
    </location>
</feature>
<reference evidence="2" key="2">
    <citation type="journal article" date="2022" name="Res Sq">
        <title>Comparative Genomics Reveals Insights into the Divergent Evolution of Astigmatic Mites and Household Pest Adaptations.</title>
        <authorList>
            <person name="Xiong Q."/>
            <person name="Wan A.T.-Y."/>
            <person name="Liu X.-Y."/>
            <person name="Fung C.S.-H."/>
            <person name="Xiao X."/>
            <person name="Malainual N."/>
            <person name="Hou J."/>
            <person name="Wang L."/>
            <person name="Wang M."/>
            <person name="Yang K."/>
            <person name="Cui Y."/>
            <person name="Leung E."/>
            <person name="Nong W."/>
            <person name="Shin S.-K."/>
            <person name="Au S."/>
            <person name="Jeong K.Y."/>
            <person name="Chew F.T."/>
            <person name="Hui J."/>
            <person name="Leung T.F."/>
            <person name="Tungtrongchitr A."/>
            <person name="Zhong N."/>
            <person name="Liu Z."/>
            <person name="Tsui S."/>
        </authorList>
    </citation>
    <scope>NUCLEOTIDE SEQUENCE</scope>
    <source>
        <strain evidence="2">Derf</strain>
        <tissue evidence="2">Whole organism</tissue>
    </source>
</reference>
<dbReference type="Proteomes" id="UP000790347">
    <property type="component" value="Unassembled WGS sequence"/>
</dbReference>
<dbReference type="AlphaFoldDB" id="A0A922I5Q9"/>
<feature type="chain" id="PRO_5037266062" evidence="1">
    <location>
        <begin position="23"/>
        <end position="180"/>
    </location>
</feature>